<gene>
    <name evidence="2" type="ORF">J2W49_003991</name>
</gene>
<dbReference type="Gene3D" id="3.40.50.300">
    <property type="entry name" value="P-loop containing nucleotide triphosphate hydrolases"/>
    <property type="match status" value="1"/>
</dbReference>
<dbReference type="PANTHER" id="PTHR43718:SF2">
    <property type="entry name" value="LON PROTEASE HOMOLOG, MITOCHONDRIAL"/>
    <property type="match status" value="1"/>
</dbReference>
<dbReference type="Pfam" id="PF00004">
    <property type="entry name" value="AAA"/>
    <property type="match status" value="1"/>
</dbReference>
<proteinExistence type="predicted"/>
<sequence>MEHLKQAGLRLPREAWKPRLPHAEGLPFLKLHRICPGTDDSDRPLRLPIGTVASLRACVATAVAAHREDRLQAWDSTDCLSVLRSIAMLSSLESETRELRAPQNRKDFFQGLCQGLWSAVSEQLASTPDAEDHEGFWDGSLQRLVALHVSGLAFVDQTVTSERSEVNRVSASILSEPEPPAGTARAGTLQVVRGPIPTASNKEDAETIRIYKPLLIPQPVASMPSPQEVDAVLDALAQEFPWATNVVSELGSMMKARSLFGVRELCLSPVLIVGYPGSGKSRFVRRLAEHLKLPYLPLALGGRTDSKLLSGTSRGWAGGEPTPLLRLMLQHKSASGMVLLDEIDKVGETNSNGAPAASLLLGFLEPETAARWHDGFLQATCNFTRLTFWATANSLKSMPAALLSRFTVLYMPEPRPEDMAVLVKGITDDIAREWRLPLEVLPLPPRSMYEGARLNARELRRMVMQFLSDWATENLRPERLH</sequence>
<organism evidence="2 3">
    <name type="scientific">Hydrogenophaga palleronii</name>
    <dbReference type="NCBI Taxonomy" id="65655"/>
    <lineage>
        <taxon>Bacteria</taxon>
        <taxon>Pseudomonadati</taxon>
        <taxon>Pseudomonadota</taxon>
        <taxon>Betaproteobacteria</taxon>
        <taxon>Burkholderiales</taxon>
        <taxon>Comamonadaceae</taxon>
        <taxon>Hydrogenophaga</taxon>
    </lineage>
</organism>
<evidence type="ECO:0000313" key="2">
    <source>
        <dbReference type="EMBL" id="MDR7152015.1"/>
    </source>
</evidence>
<comment type="caution">
    <text evidence="2">The sequence shown here is derived from an EMBL/GenBank/DDBJ whole genome shotgun (WGS) entry which is preliminary data.</text>
</comment>
<dbReference type="InterPro" id="IPR027065">
    <property type="entry name" value="Lon_Prtase"/>
</dbReference>
<dbReference type="InterPro" id="IPR027417">
    <property type="entry name" value="P-loop_NTPase"/>
</dbReference>
<dbReference type="PANTHER" id="PTHR43718">
    <property type="entry name" value="LON PROTEASE"/>
    <property type="match status" value="1"/>
</dbReference>
<protein>
    <recommendedName>
        <fullName evidence="1">AAA+ ATPase domain-containing protein</fullName>
    </recommendedName>
</protein>
<dbReference type="Proteomes" id="UP001265700">
    <property type="component" value="Unassembled WGS sequence"/>
</dbReference>
<dbReference type="EMBL" id="JAVDWU010000009">
    <property type="protein sequence ID" value="MDR7152015.1"/>
    <property type="molecule type" value="Genomic_DNA"/>
</dbReference>
<feature type="domain" description="AAA+ ATPase" evidence="1">
    <location>
        <begin position="266"/>
        <end position="417"/>
    </location>
</feature>
<dbReference type="SMART" id="SM00382">
    <property type="entry name" value="AAA"/>
    <property type="match status" value="1"/>
</dbReference>
<keyword evidence="3" id="KW-1185">Reference proteome</keyword>
<reference evidence="2 3" key="1">
    <citation type="submission" date="2023-07" db="EMBL/GenBank/DDBJ databases">
        <title>Sorghum-associated microbial communities from plants grown in Nebraska, USA.</title>
        <authorList>
            <person name="Schachtman D."/>
        </authorList>
    </citation>
    <scope>NUCLEOTIDE SEQUENCE [LARGE SCALE GENOMIC DNA]</scope>
    <source>
        <strain evidence="2 3">4249</strain>
    </source>
</reference>
<evidence type="ECO:0000313" key="3">
    <source>
        <dbReference type="Proteomes" id="UP001265700"/>
    </source>
</evidence>
<evidence type="ECO:0000259" key="1">
    <source>
        <dbReference type="SMART" id="SM00382"/>
    </source>
</evidence>
<dbReference type="SUPFAM" id="SSF52540">
    <property type="entry name" value="P-loop containing nucleoside triphosphate hydrolases"/>
    <property type="match status" value="1"/>
</dbReference>
<dbReference type="InterPro" id="IPR003593">
    <property type="entry name" value="AAA+_ATPase"/>
</dbReference>
<name>A0ABU1WRV3_9BURK</name>
<accession>A0ABU1WRV3</accession>
<dbReference type="InterPro" id="IPR003959">
    <property type="entry name" value="ATPase_AAA_core"/>
</dbReference>